<sequence length="457" mass="52324">MVQLQETKQQIDLSGIVERVSTRHSLWQMHHLRRDASTASEPKVPDGLVIKPTAVLDDPLGSCPYDAYWYDCWVRYQLESQPRELYSVLQESEAKRNDIPMMAFTTVWHEVWIQASMSDSSIDSIVTHLLNEKLTKMDDDIEARSHARNLVFAIIGWQTMLYKPDMGSCSRAQLAIVDETDGHRGYAYMKLRQDQGASRKALHEFLIGFGVLLPCYNLGALASNDDKRALVTTKIVSPDSLNVHLLTSVGGIQIKWTDSLACHLEFDANSSTLYLFRFPTFCAINLLGQEKHQTKPTLHSCAAPPMAVSYWATHEDVNDLLRETLLSYRLLFGQNKASRRLFRSLNPFEDLPEGCKDRSLSELCGKKQSNFATWLREPDFYVLSKDFPILRSRLAVLAHYFSNKRPRTWKELWNDKRDSASWFTFWAVLIIGGIGIILAFMQVILQIVQIYVQIKEP</sequence>
<feature type="transmembrane region" description="Helical" evidence="1">
    <location>
        <begin position="422"/>
        <end position="445"/>
    </location>
</feature>
<evidence type="ECO:0000313" key="3">
    <source>
        <dbReference type="Proteomes" id="UP000800200"/>
    </source>
</evidence>
<accession>A0A6A6DFR5</accession>
<dbReference type="AlphaFoldDB" id="A0A6A6DFR5"/>
<protein>
    <submittedName>
        <fullName evidence="2">Uncharacterized protein</fullName>
    </submittedName>
</protein>
<name>A0A6A6DFR5_9PEZI</name>
<dbReference type="Proteomes" id="UP000800200">
    <property type="component" value="Unassembled WGS sequence"/>
</dbReference>
<evidence type="ECO:0000313" key="2">
    <source>
        <dbReference type="EMBL" id="KAF2177995.1"/>
    </source>
</evidence>
<evidence type="ECO:0000256" key="1">
    <source>
        <dbReference type="SAM" id="Phobius"/>
    </source>
</evidence>
<dbReference type="OrthoDB" id="5428890at2759"/>
<keyword evidence="1" id="KW-0472">Membrane</keyword>
<organism evidence="2 3">
    <name type="scientific">Zopfia rhizophila CBS 207.26</name>
    <dbReference type="NCBI Taxonomy" id="1314779"/>
    <lineage>
        <taxon>Eukaryota</taxon>
        <taxon>Fungi</taxon>
        <taxon>Dikarya</taxon>
        <taxon>Ascomycota</taxon>
        <taxon>Pezizomycotina</taxon>
        <taxon>Dothideomycetes</taxon>
        <taxon>Dothideomycetes incertae sedis</taxon>
        <taxon>Zopfiaceae</taxon>
        <taxon>Zopfia</taxon>
    </lineage>
</organism>
<proteinExistence type="predicted"/>
<keyword evidence="1" id="KW-0812">Transmembrane</keyword>
<reference evidence="2" key="1">
    <citation type="journal article" date="2020" name="Stud. Mycol.">
        <title>101 Dothideomycetes genomes: a test case for predicting lifestyles and emergence of pathogens.</title>
        <authorList>
            <person name="Haridas S."/>
            <person name="Albert R."/>
            <person name="Binder M."/>
            <person name="Bloem J."/>
            <person name="Labutti K."/>
            <person name="Salamov A."/>
            <person name="Andreopoulos B."/>
            <person name="Baker S."/>
            <person name="Barry K."/>
            <person name="Bills G."/>
            <person name="Bluhm B."/>
            <person name="Cannon C."/>
            <person name="Castanera R."/>
            <person name="Culley D."/>
            <person name="Daum C."/>
            <person name="Ezra D."/>
            <person name="Gonzalez J."/>
            <person name="Henrissat B."/>
            <person name="Kuo A."/>
            <person name="Liang C."/>
            <person name="Lipzen A."/>
            <person name="Lutzoni F."/>
            <person name="Magnuson J."/>
            <person name="Mondo S."/>
            <person name="Nolan M."/>
            <person name="Ohm R."/>
            <person name="Pangilinan J."/>
            <person name="Park H.-J."/>
            <person name="Ramirez L."/>
            <person name="Alfaro M."/>
            <person name="Sun H."/>
            <person name="Tritt A."/>
            <person name="Yoshinaga Y."/>
            <person name="Zwiers L.-H."/>
            <person name="Turgeon B."/>
            <person name="Goodwin S."/>
            <person name="Spatafora J."/>
            <person name="Crous P."/>
            <person name="Grigoriev I."/>
        </authorList>
    </citation>
    <scope>NUCLEOTIDE SEQUENCE</scope>
    <source>
        <strain evidence="2">CBS 207.26</strain>
    </source>
</reference>
<gene>
    <name evidence="2" type="ORF">K469DRAFT_806035</name>
</gene>
<keyword evidence="1" id="KW-1133">Transmembrane helix</keyword>
<dbReference type="EMBL" id="ML994680">
    <property type="protein sequence ID" value="KAF2177995.1"/>
    <property type="molecule type" value="Genomic_DNA"/>
</dbReference>
<keyword evidence="3" id="KW-1185">Reference proteome</keyword>